<feature type="site" description="Substrate discrimination" evidence="16">
    <location>
        <position position="15"/>
    </location>
</feature>
<dbReference type="GO" id="GO:0000287">
    <property type="term" value="F:magnesium ion binding"/>
    <property type="evidence" value="ECO:0007669"/>
    <property type="project" value="UniProtKB-UniRule"/>
</dbReference>
<feature type="coiled-coil region" evidence="17">
    <location>
        <begin position="254"/>
        <end position="281"/>
    </location>
</feature>
<dbReference type="OrthoDB" id="9808813at2"/>
<evidence type="ECO:0000256" key="15">
    <source>
        <dbReference type="ARBA" id="ARBA00049244"/>
    </source>
</evidence>
<name>G5H8G6_9BACT</name>
<dbReference type="GO" id="GO:0009432">
    <property type="term" value="P:SOS response"/>
    <property type="evidence" value="ECO:0007669"/>
    <property type="project" value="TreeGrafter"/>
</dbReference>
<dbReference type="GO" id="GO:0042276">
    <property type="term" value="P:error-prone translesion synthesis"/>
    <property type="evidence" value="ECO:0007669"/>
    <property type="project" value="TreeGrafter"/>
</dbReference>
<keyword evidence="8 16" id="KW-0235">DNA replication</keyword>
<evidence type="ECO:0000256" key="17">
    <source>
        <dbReference type="SAM" id="Coils"/>
    </source>
</evidence>
<comment type="function">
    <text evidence="16">Poorly processive, error-prone DNA polymerase involved in untargeted mutagenesis. Copies undamaged DNA at stalled replication forks, which arise in vivo from mismatched or misaligned primer ends. These misaligned primers can be extended by PolIV. Exhibits no 3'-5' exonuclease (proofreading) activity. May be involved in translesional synthesis, in conjunction with the beta clamp from PolIII.</text>
</comment>
<dbReference type="Gene3D" id="3.30.70.270">
    <property type="match status" value="1"/>
</dbReference>
<dbReference type="InterPro" id="IPR043502">
    <property type="entry name" value="DNA/RNA_pol_sf"/>
</dbReference>
<evidence type="ECO:0000259" key="18">
    <source>
        <dbReference type="PROSITE" id="PS50173"/>
    </source>
</evidence>
<evidence type="ECO:0000256" key="14">
    <source>
        <dbReference type="ARBA" id="ARBA00023204"/>
    </source>
</evidence>
<dbReference type="PROSITE" id="PS50173">
    <property type="entry name" value="UMUC"/>
    <property type="match status" value="1"/>
</dbReference>
<feature type="active site" evidence="16">
    <location>
        <position position="105"/>
    </location>
</feature>
<evidence type="ECO:0000256" key="3">
    <source>
        <dbReference type="ARBA" id="ARBA00011245"/>
    </source>
</evidence>
<evidence type="ECO:0000256" key="4">
    <source>
        <dbReference type="ARBA" id="ARBA00022457"/>
    </source>
</evidence>
<evidence type="ECO:0000256" key="7">
    <source>
        <dbReference type="ARBA" id="ARBA00022695"/>
    </source>
</evidence>
<keyword evidence="11 16" id="KW-0460">Magnesium</keyword>
<evidence type="ECO:0000256" key="1">
    <source>
        <dbReference type="ARBA" id="ARBA00004496"/>
    </source>
</evidence>
<dbReference type="InterPro" id="IPR024728">
    <property type="entry name" value="PolY_HhH_motif"/>
</dbReference>
<organism evidence="19 20">
    <name type="scientific">Alistipes indistinctus YIT 12060</name>
    <dbReference type="NCBI Taxonomy" id="742725"/>
    <lineage>
        <taxon>Bacteria</taxon>
        <taxon>Pseudomonadati</taxon>
        <taxon>Bacteroidota</taxon>
        <taxon>Bacteroidia</taxon>
        <taxon>Bacteroidales</taxon>
        <taxon>Rikenellaceae</taxon>
        <taxon>Alistipes</taxon>
    </lineage>
</organism>
<protein>
    <recommendedName>
        <fullName evidence="16">DNA polymerase IV</fullName>
        <shortName evidence="16">Pol IV</shortName>
        <ecNumber evidence="16">2.7.7.7</ecNumber>
    </recommendedName>
</protein>
<dbReference type="InterPro" id="IPR001126">
    <property type="entry name" value="UmuC"/>
</dbReference>
<evidence type="ECO:0000256" key="6">
    <source>
        <dbReference type="ARBA" id="ARBA00022679"/>
    </source>
</evidence>
<dbReference type="HOGENOM" id="CLU_012348_1_2_10"/>
<feature type="binding site" evidence="16">
    <location>
        <position position="104"/>
    </location>
    <ligand>
        <name>Mg(2+)</name>
        <dbReference type="ChEBI" id="CHEBI:18420"/>
    </ligand>
</feature>
<keyword evidence="13 16" id="KW-0238">DNA-binding</keyword>
<comment type="similarity">
    <text evidence="2 16">Belongs to the DNA polymerase type-Y family.</text>
</comment>
<keyword evidence="10 16" id="KW-0227">DNA damage</keyword>
<dbReference type="NCBIfam" id="NF002677">
    <property type="entry name" value="PRK02406.1"/>
    <property type="match status" value="1"/>
</dbReference>
<dbReference type="AlphaFoldDB" id="G5H8G6"/>
<dbReference type="FunFam" id="3.30.1490.100:FF:000004">
    <property type="entry name" value="DNA polymerase IV"/>
    <property type="match status" value="1"/>
</dbReference>
<feature type="domain" description="UmuC" evidence="18">
    <location>
        <begin position="6"/>
        <end position="186"/>
    </location>
</feature>
<dbReference type="GO" id="GO:0003684">
    <property type="term" value="F:damaged DNA binding"/>
    <property type="evidence" value="ECO:0007669"/>
    <property type="project" value="InterPro"/>
</dbReference>
<dbReference type="SUPFAM" id="SSF56672">
    <property type="entry name" value="DNA/RNA polymerases"/>
    <property type="match status" value="1"/>
</dbReference>
<sequence>MEYRKIIHVDMDAFYASVEQREHPEFRGRPLVVGRPGERSVVSAASYEARKFGIRSAMPSVKAARLCPDVIFVPGNMELYRSVSAQIHRIFHEYTDLVEPLALDEAFLDVTDNKAGLSLGVEVARRIKQRIRRELGLVASAGVSYNKFLAKIASDFRKPDGLCTIHPDRAQAFIEKLPIEVFWGVGRVTAQKMHALGIADGAALHACSQEFLTRHFGKNGRLYYDFARGIDPRPVMAVRVRKSVGCEDTFDYDLTEMADIVQELRLLAEKLERRMEKADFRGITLTLKVKFDDFTIRSRSVSPGYEIMTAPQVTELAEQLARSPDLFMRPVRLLGLSVSHPLLEKPESFASQLDIDFPEFVD</sequence>
<evidence type="ECO:0000256" key="10">
    <source>
        <dbReference type="ARBA" id="ARBA00022763"/>
    </source>
</evidence>
<dbReference type="EC" id="2.7.7.7" evidence="16"/>
<comment type="cofactor">
    <cofactor evidence="16">
        <name>Mg(2+)</name>
        <dbReference type="ChEBI" id="CHEBI:18420"/>
    </cofactor>
    <text evidence="16">Binds 2 magnesium ions per subunit.</text>
</comment>
<dbReference type="InterPro" id="IPR017961">
    <property type="entry name" value="DNA_pol_Y-fam_little_finger"/>
</dbReference>
<evidence type="ECO:0000256" key="9">
    <source>
        <dbReference type="ARBA" id="ARBA00022723"/>
    </source>
</evidence>
<keyword evidence="6 16" id="KW-0808">Transferase</keyword>
<dbReference type="FunFam" id="3.40.1170.60:FF:000001">
    <property type="entry name" value="DNA polymerase IV"/>
    <property type="match status" value="1"/>
</dbReference>
<dbReference type="Pfam" id="PF00817">
    <property type="entry name" value="IMS"/>
    <property type="match status" value="1"/>
</dbReference>
<dbReference type="FunFam" id="1.10.150.20:FF:000019">
    <property type="entry name" value="DNA polymerase IV"/>
    <property type="match status" value="1"/>
</dbReference>
<comment type="catalytic activity">
    <reaction evidence="15 16">
        <text>DNA(n) + a 2'-deoxyribonucleoside 5'-triphosphate = DNA(n+1) + diphosphate</text>
        <dbReference type="Rhea" id="RHEA:22508"/>
        <dbReference type="Rhea" id="RHEA-COMP:17339"/>
        <dbReference type="Rhea" id="RHEA-COMP:17340"/>
        <dbReference type="ChEBI" id="CHEBI:33019"/>
        <dbReference type="ChEBI" id="CHEBI:61560"/>
        <dbReference type="ChEBI" id="CHEBI:173112"/>
        <dbReference type="EC" id="2.7.7.7"/>
    </reaction>
</comment>
<evidence type="ECO:0000256" key="16">
    <source>
        <dbReference type="HAMAP-Rule" id="MF_01113"/>
    </source>
</evidence>
<keyword evidence="7 16" id="KW-0548">Nucleotidyltransferase</keyword>
<dbReference type="PANTHER" id="PTHR11076">
    <property type="entry name" value="DNA REPAIR POLYMERASE UMUC / TRANSFERASE FAMILY MEMBER"/>
    <property type="match status" value="1"/>
</dbReference>
<dbReference type="GO" id="GO:0006281">
    <property type="term" value="P:DNA repair"/>
    <property type="evidence" value="ECO:0007669"/>
    <property type="project" value="UniProtKB-UniRule"/>
</dbReference>
<keyword evidence="17" id="KW-0175">Coiled coil</keyword>
<dbReference type="GO" id="GO:0005829">
    <property type="term" value="C:cytosol"/>
    <property type="evidence" value="ECO:0007669"/>
    <property type="project" value="TreeGrafter"/>
</dbReference>
<comment type="subunit">
    <text evidence="3 16">Monomer.</text>
</comment>
<dbReference type="HAMAP" id="MF_01113">
    <property type="entry name" value="DNApol_IV"/>
    <property type="match status" value="1"/>
</dbReference>
<dbReference type="GO" id="GO:0003887">
    <property type="term" value="F:DNA-directed DNA polymerase activity"/>
    <property type="evidence" value="ECO:0007669"/>
    <property type="project" value="UniProtKB-UniRule"/>
</dbReference>
<dbReference type="Gene3D" id="3.40.1170.60">
    <property type="match status" value="1"/>
</dbReference>
<dbReference type="RefSeq" id="WP_009134032.1">
    <property type="nucleotide sequence ID" value="NZ_CP102250.1"/>
</dbReference>
<gene>
    <name evidence="16" type="primary">dinB</name>
    <name evidence="19" type="ORF">HMPREF9450_01226</name>
</gene>
<dbReference type="PATRIC" id="fig|742725.3.peg.1301"/>
<evidence type="ECO:0000313" key="19">
    <source>
        <dbReference type="EMBL" id="EHB92361.1"/>
    </source>
</evidence>
<dbReference type="STRING" id="742725.HMPREF9450_01226"/>
<dbReference type="Proteomes" id="UP000006008">
    <property type="component" value="Unassembled WGS sequence"/>
</dbReference>
<accession>G5H8G6</accession>
<keyword evidence="12 16" id="KW-0239">DNA-directed DNA polymerase</keyword>
<dbReference type="SUPFAM" id="SSF100879">
    <property type="entry name" value="Lesion bypass DNA polymerase (Y-family), little finger domain"/>
    <property type="match status" value="1"/>
</dbReference>
<keyword evidence="9 16" id="KW-0479">Metal-binding</keyword>
<dbReference type="CDD" id="cd03586">
    <property type="entry name" value="PolY_Pol_IV_kappa"/>
    <property type="match status" value="1"/>
</dbReference>
<keyword evidence="4 16" id="KW-0515">Mutator protein</keyword>
<feature type="binding site" evidence="16">
    <location>
        <position position="10"/>
    </location>
    <ligand>
        <name>Mg(2+)</name>
        <dbReference type="ChEBI" id="CHEBI:18420"/>
    </ligand>
</feature>
<dbReference type="GO" id="GO:0006261">
    <property type="term" value="P:DNA-templated DNA replication"/>
    <property type="evidence" value="ECO:0007669"/>
    <property type="project" value="UniProtKB-UniRule"/>
</dbReference>
<evidence type="ECO:0000256" key="11">
    <source>
        <dbReference type="ARBA" id="ARBA00022842"/>
    </source>
</evidence>
<evidence type="ECO:0000313" key="20">
    <source>
        <dbReference type="Proteomes" id="UP000006008"/>
    </source>
</evidence>
<proteinExistence type="inferred from homology"/>
<evidence type="ECO:0000256" key="13">
    <source>
        <dbReference type="ARBA" id="ARBA00023125"/>
    </source>
</evidence>
<dbReference type="InterPro" id="IPR050116">
    <property type="entry name" value="DNA_polymerase-Y"/>
</dbReference>
<dbReference type="InterPro" id="IPR022880">
    <property type="entry name" value="DNApol_IV"/>
</dbReference>
<dbReference type="Pfam" id="PF11798">
    <property type="entry name" value="IMS_HHH"/>
    <property type="match status" value="1"/>
</dbReference>
<comment type="caution">
    <text evidence="19">The sequence shown here is derived from an EMBL/GenBank/DDBJ whole genome shotgun (WGS) entry which is preliminary data.</text>
</comment>
<dbReference type="Gene3D" id="3.30.1490.100">
    <property type="entry name" value="DNA polymerase, Y-family, little finger domain"/>
    <property type="match status" value="1"/>
</dbReference>
<evidence type="ECO:0000256" key="12">
    <source>
        <dbReference type="ARBA" id="ARBA00022932"/>
    </source>
</evidence>
<dbReference type="InterPro" id="IPR043128">
    <property type="entry name" value="Rev_trsase/Diguanyl_cyclase"/>
</dbReference>
<keyword evidence="20" id="KW-1185">Reference proteome</keyword>
<keyword evidence="14 16" id="KW-0234">DNA repair</keyword>
<keyword evidence="5 16" id="KW-0963">Cytoplasm</keyword>
<dbReference type="Gene3D" id="1.10.150.20">
    <property type="entry name" value="5' to 3' exonuclease, C-terminal subdomain"/>
    <property type="match status" value="1"/>
</dbReference>
<reference evidence="19 20" key="1">
    <citation type="submission" date="2011-08" db="EMBL/GenBank/DDBJ databases">
        <title>The Genome Sequence of Alistipes indistinctus YIT 12060.</title>
        <authorList>
            <consortium name="The Broad Institute Genome Sequencing Platform"/>
            <person name="Earl A."/>
            <person name="Ward D."/>
            <person name="Feldgarden M."/>
            <person name="Gevers D."/>
            <person name="Morotomi M."/>
            <person name="Young S.K."/>
            <person name="Zeng Q."/>
            <person name="Gargeya S."/>
            <person name="Fitzgerald M."/>
            <person name="Haas B."/>
            <person name="Abouelleil A."/>
            <person name="Alvarado L."/>
            <person name="Arachchi H.M."/>
            <person name="Berlin A."/>
            <person name="Brown A."/>
            <person name="Chapman S.B."/>
            <person name="Chen Z."/>
            <person name="Dunbar C."/>
            <person name="Freedman E."/>
            <person name="Gearin G."/>
            <person name="Gellesch M."/>
            <person name="Goldberg J."/>
            <person name="Griggs A."/>
            <person name="Gujja S."/>
            <person name="Heiman D."/>
            <person name="Howarth C."/>
            <person name="Larson L."/>
            <person name="Lui A."/>
            <person name="MacDonald P.J.P."/>
            <person name="Montmayeur A."/>
            <person name="Murphy C."/>
            <person name="Neiman D."/>
            <person name="Pearson M."/>
            <person name="Priest M."/>
            <person name="Roberts A."/>
            <person name="Saif S."/>
            <person name="Shea T."/>
            <person name="Shenoy N."/>
            <person name="Sisk P."/>
            <person name="Stolte C."/>
            <person name="Sykes S."/>
            <person name="Wortman J."/>
            <person name="Nusbaum C."/>
            <person name="Birren B."/>
        </authorList>
    </citation>
    <scope>NUCLEOTIDE SEQUENCE [LARGE SCALE GENOMIC DNA]</scope>
    <source>
        <strain evidence="19 20">YIT 12060</strain>
    </source>
</reference>
<evidence type="ECO:0000256" key="2">
    <source>
        <dbReference type="ARBA" id="ARBA00010945"/>
    </source>
</evidence>
<dbReference type="Pfam" id="PF11799">
    <property type="entry name" value="IMS_C"/>
    <property type="match status" value="1"/>
</dbReference>
<comment type="subcellular location">
    <subcellularLocation>
        <location evidence="1 16">Cytoplasm</location>
    </subcellularLocation>
</comment>
<evidence type="ECO:0000256" key="8">
    <source>
        <dbReference type="ARBA" id="ARBA00022705"/>
    </source>
</evidence>
<dbReference type="PANTHER" id="PTHR11076:SF33">
    <property type="entry name" value="DNA POLYMERASE KAPPA"/>
    <property type="match status" value="1"/>
</dbReference>
<dbReference type="eggNOG" id="COG0389">
    <property type="taxonomic scope" value="Bacteria"/>
</dbReference>
<dbReference type="GeneID" id="92815744"/>
<evidence type="ECO:0000256" key="5">
    <source>
        <dbReference type="ARBA" id="ARBA00022490"/>
    </source>
</evidence>
<dbReference type="EMBL" id="ADLD01000011">
    <property type="protein sequence ID" value="EHB92361.1"/>
    <property type="molecule type" value="Genomic_DNA"/>
</dbReference>
<dbReference type="InterPro" id="IPR036775">
    <property type="entry name" value="DNA_pol_Y-fam_lit_finger_sf"/>
</dbReference>